<dbReference type="PATRIC" id="fig|28087.4.peg.2280"/>
<proteinExistence type="predicted"/>
<dbReference type="SUPFAM" id="SSF54593">
    <property type="entry name" value="Glyoxalase/Bleomycin resistance protein/Dihydroxybiphenyl dioxygenase"/>
    <property type="match status" value="1"/>
</dbReference>
<dbReference type="OrthoDB" id="9812656at2"/>
<evidence type="ECO:0000313" key="3">
    <source>
        <dbReference type="Proteomes" id="UP000054621"/>
    </source>
</evidence>
<dbReference type="eggNOG" id="COG0346">
    <property type="taxonomic scope" value="Bacteria"/>
</dbReference>
<name>A0A0W0YG89_9GAMM</name>
<comment type="caution">
    <text evidence="2">The sequence shown here is derived from an EMBL/GenBank/DDBJ whole genome shotgun (WGS) entry which is preliminary data.</text>
</comment>
<dbReference type="PANTHER" id="PTHR21366">
    <property type="entry name" value="GLYOXALASE FAMILY PROTEIN"/>
    <property type="match status" value="1"/>
</dbReference>
<evidence type="ECO:0000313" key="2">
    <source>
        <dbReference type="EMBL" id="KTD55985.1"/>
    </source>
</evidence>
<feature type="domain" description="VOC" evidence="1">
    <location>
        <begin position="4"/>
        <end position="133"/>
    </location>
</feature>
<protein>
    <submittedName>
        <fullName evidence="2">Putative glyoxalase/bleomycin resistance protein/dioxygenase</fullName>
    </submittedName>
</protein>
<dbReference type="GO" id="GO:0051213">
    <property type="term" value="F:dioxygenase activity"/>
    <property type="evidence" value="ECO:0007669"/>
    <property type="project" value="UniProtKB-KW"/>
</dbReference>
<dbReference type="InterPro" id="IPR004360">
    <property type="entry name" value="Glyas_Fos-R_dOase_dom"/>
</dbReference>
<gene>
    <name evidence="2" type="ORF">Lsai_2115</name>
</gene>
<dbReference type="Pfam" id="PF00903">
    <property type="entry name" value="Glyoxalase"/>
    <property type="match status" value="1"/>
</dbReference>
<keyword evidence="2" id="KW-0223">Dioxygenase</keyword>
<dbReference type="AlphaFoldDB" id="A0A0W0YG89"/>
<keyword evidence="2" id="KW-0560">Oxidoreductase</keyword>
<evidence type="ECO:0000259" key="1">
    <source>
        <dbReference type="PROSITE" id="PS51819"/>
    </source>
</evidence>
<dbReference type="InterPro" id="IPR029068">
    <property type="entry name" value="Glyas_Bleomycin-R_OHBP_Dase"/>
</dbReference>
<dbReference type="Proteomes" id="UP000054621">
    <property type="component" value="Unassembled WGS sequence"/>
</dbReference>
<dbReference type="EMBL" id="LNYV01000034">
    <property type="protein sequence ID" value="KTD55985.1"/>
    <property type="molecule type" value="Genomic_DNA"/>
</dbReference>
<dbReference type="STRING" id="28087.Lsai_2115"/>
<dbReference type="InterPro" id="IPR050383">
    <property type="entry name" value="GlyoxalaseI/FosfomycinResist"/>
</dbReference>
<organism evidence="2 3">
    <name type="scientific">Legionella sainthelensi</name>
    <dbReference type="NCBI Taxonomy" id="28087"/>
    <lineage>
        <taxon>Bacteria</taxon>
        <taxon>Pseudomonadati</taxon>
        <taxon>Pseudomonadota</taxon>
        <taxon>Gammaproteobacteria</taxon>
        <taxon>Legionellales</taxon>
        <taxon>Legionellaceae</taxon>
        <taxon>Legionella</taxon>
    </lineage>
</organism>
<dbReference type="InterPro" id="IPR037523">
    <property type="entry name" value="VOC_core"/>
</dbReference>
<dbReference type="RefSeq" id="WP_027271061.1">
    <property type="nucleotide sequence ID" value="NZ_CAAAJE010000012.1"/>
</dbReference>
<accession>A0A0W0YG89</accession>
<reference evidence="2 3" key="1">
    <citation type="submission" date="2015-11" db="EMBL/GenBank/DDBJ databases">
        <title>Genomic analysis of 38 Legionella species identifies large and diverse effector repertoires.</title>
        <authorList>
            <person name="Burstein D."/>
            <person name="Amaro F."/>
            <person name="Zusman T."/>
            <person name="Lifshitz Z."/>
            <person name="Cohen O."/>
            <person name="Gilbert J.A."/>
            <person name="Pupko T."/>
            <person name="Shuman H.A."/>
            <person name="Segal G."/>
        </authorList>
    </citation>
    <scope>NUCLEOTIDE SEQUENCE [LARGE SCALE GENOMIC DNA]</scope>
    <source>
        <strain evidence="2 3">Mt.St.Helens-4</strain>
    </source>
</reference>
<dbReference type="Gene3D" id="3.10.180.10">
    <property type="entry name" value="2,3-Dihydroxybiphenyl 1,2-Dioxygenase, domain 1"/>
    <property type="match status" value="1"/>
</dbReference>
<sequence>MPKIMDHIVLNVRNIDAMLRFYVDVLGLSSERVQEFRAGQTPFPSVRINADTIVDLFLIDMKSREKKDQSHMNTLNHFCLSMDKKEWEELQKRITSHNIPIEEGPIERWGAHGSGISIYILDPENNKIELRYYP</sequence>
<dbReference type="PROSITE" id="PS51819">
    <property type="entry name" value="VOC"/>
    <property type="match status" value="1"/>
</dbReference>